<dbReference type="Proteomes" id="UP001187221">
    <property type="component" value="Unassembled WGS sequence"/>
</dbReference>
<dbReference type="RefSeq" id="WP_317976200.1">
    <property type="nucleotide sequence ID" value="NZ_BTFW01000002.1"/>
</dbReference>
<evidence type="ECO:0008006" key="3">
    <source>
        <dbReference type="Google" id="ProtNLM"/>
    </source>
</evidence>
<evidence type="ECO:0000313" key="1">
    <source>
        <dbReference type="EMBL" id="GMM62456.1"/>
    </source>
</evidence>
<comment type="caution">
    <text evidence="1">The sequence shown here is derived from an EMBL/GenBank/DDBJ whole genome shotgun (WGS) entry which is preliminary data.</text>
</comment>
<sequence length="220" mass="24995">MPFSPAELQDLPGVISAPRFATYLQAMGNDREMALELYAWNLDISSALIVPLQVCEVAVRNGIAEAIEAVHGANWPWNNGFIRSLPRPKSKFRYNPADDLQVCAHRLPTTGKIIAELKFAFWENIFTAGQDSRLWNAHFRTFFSWDPLAQAIPLCRAQAYADLQAIRHLRNRIAHHEPVFTRNLADDYQRIHDMIAWRSPTAAAWMDGKQTVMALIAQKP</sequence>
<organism evidence="1 2">
    <name type="scientific">Novosphingobium pituita</name>
    <dbReference type="NCBI Taxonomy" id="3056842"/>
    <lineage>
        <taxon>Bacteria</taxon>
        <taxon>Pseudomonadati</taxon>
        <taxon>Pseudomonadota</taxon>
        <taxon>Alphaproteobacteria</taxon>
        <taxon>Sphingomonadales</taxon>
        <taxon>Sphingomonadaceae</taxon>
        <taxon>Novosphingobium</taxon>
    </lineage>
</organism>
<protein>
    <recommendedName>
        <fullName evidence="3">Abi-like protein</fullName>
    </recommendedName>
</protein>
<reference evidence="1 2" key="1">
    <citation type="submission" date="2023-06" db="EMBL/GenBank/DDBJ databases">
        <title>Draft genome sequence of Novosphingobium sp. strain IK01.</title>
        <authorList>
            <person name="Hatamoto M."/>
            <person name="Ikarashi T."/>
            <person name="Yamaguchi T."/>
        </authorList>
    </citation>
    <scope>NUCLEOTIDE SEQUENCE [LARGE SCALE GENOMIC DNA]</scope>
    <source>
        <strain evidence="1 2">IK01</strain>
    </source>
</reference>
<accession>A0ABQ6PDR5</accession>
<gene>
    <name evidence="1" type="ORF">NUTIK01_32330</name>
</gene>
<keyword evidence="2" id="KW-1185">Reference proteome</keyword>
<dbReference type="EMBL" id="BTFW01000002">
    <property type="protein sequence ID" value="GMM62456.1"/>
    <property type="molecule type" value="Genomic_DNA"/>
</dbReference>
<evidence type="ECO:0000313" key="2">
    <source>
        <dbReference type="Proteomes" id="UP001187221"/>
    </source>
</evidence>
<name>A0ABQ6PDR5_9SPHN</name>
<proteinExistence type="predicted"/>